<keyword evidence="7" id="KW-0325">Glycoprotein</keyword>
<dbReference type="Pfam" id="PF10659">
    <property type="entry name" value="Trypan_glycop_C"/>
    <property type="match status" value="1"/>
</dbReference>
<name>M4SY67_9TRYP</name>
<feature type="domain" description="Trypanosome variant surface glycoprotein B-type N-terminal" evidence="12">
    <location>
        <begin position="6"/>
        <end position="346"/>
    </location>
</feature>
<dbReference type="InterPro" id="IPR025932">
    <property type="entry name" value="Trypano_VSG_B_N_dom"/>
</dbReference>
<feature type="compositionally biased region" description="Low complexity" evidence="9">
    <location>
        <begin position="417"/>
        <end position="431"/>
    </location>
</feature>
<evidence type="ECO:0000256" key="3">
    <source>
        <dbReference type="ARBA" id="ARBA00022475"/>
    </source>
</evidence>
<comment type="subcellular location">
    <subcellularLocation>
        <location evidence="2">Cell membrane</location>
        <topology evidence="2">Lipid-anchor</topology>
        <topology evidence="2">GPI-anchor</topology>
    </subcellularLocation>
</comment>
<keyword evidence="6" id="KW-0472">Membrane</keyword>
<reference evidence="13" key="1">
    <citation type="submission" date="2013-02" db="EMBL/GenBank/DDBJ databases">
        <authorList>
            <person name="Cross G.A.M."/>
            <person name="Kim H.-S."/>
            <person name="Wickstead B."/>
        </authorList>
    </citation>
    <scope>NUCLEOTIDE SEQUENCE</scope>
    <source>
        <strain evidence="13">Lister 427</strain>
    </source>
</reference>
<feature type="chain" id="PRO_5004057970" evidence="10">
    <location>
        <begin position="17"/>
        <end position="502"/>
    </location>
</feature>
<keyword evidence="3" id="KW-1003">Cell membrane</keyword>
<evidence type="ECO:0000256" key="7">
    <source>
        <dbReference type="ARBA" id="ARBA00023180"/>
    </source>
</evidence>
<dbReference type="InterPro" id="IPR027446">
    <property type="entry name" value="VSG_C_dom_sf"/>
</dbReference>
<evidence type="ECO:0000256" key="1">
    <source>
        <dbReference type="ARBA" id="ARBA00002523"/>
    </source>
</evidence>
<dbReference type="SUPFAM" id="SSF118251">
    <property type="entry name" value="Variant surface glycoprotein MITAT 1.2, VSG 221, C-terminal domain"/>
    <property type="match status" value="1"/>
</dbReference>
<evidence type="ECO:0000256" key="9">
    <source>
        <dbReference type="SAM" id="MobiDB-lite"/>
    </source>
</evidence>
<keyword evidence="5 10" id="KW-0732">Signal</keyword>
<dbReference type="EMBL" id="KC613613">
    <property type="protein sequence ID" value="AGH61044.1"/>
    <property type="molecule type" value="Genomic_DNA"/>
</dbReference>
<dbReference type="VEuPathDB" id="TriTrypDB:Tb1125.11.17720"/>
<dbReference type="VEuPathDB" id="TriTrypDB:Tb427_000163900"/>
<accession>M4SY67</accession>
<dbReference type="AlphaFoldDB" id="M4SY67"/>
<comment type="function">
    <text evidence="1">VSG forms a coat on the surface of the parasite. The trypanosome evades the immune response of the host by expressing a series of antigenically distinct VSGs from an estimated 1000 VSG genes.</text>
</comment>
<reference evidence="13" key="2">
    <citation type="journal article" date="2014" name="Mol. Biochem. Parasitol.">
        <title>Capturing the variant surface glycoprotein repertoire (the VSGnome) of Trypanosoma brucei Lister 427.</title>
        <authorList>
            <person name="Cross G.A."/>
            <person name="Kim H.S."/>
            <person name="Wickstead B."/>
        </authorList>
    </citation>
    <scope>NUCLEOTIDE SEQUENCE</scope>
    <source>
        <strain evidence="13">Lister 427</strain>
    </source>
</reference>
<dbReference type="InterPro" id="IPR019609">
    <property type="entry name" value="Variant_surf_glycoprt_trypan_C"/>
</dbReference>
<evidence type="ECO:0000256" key="8">
    <source>
        <dbReference type="ARBA" id="ARBA00023288"/>
    </source>
</evidence>
<keyword evidence="4" id="KW-0336">GPI-anchor</keyword>
<dbReference type="VEuPathDB" id="TriTrypDB:Tb927.11.17720"/>
<feature type="region of interest" description="Disordered" evidence="9">
    <location>
        <begin position="361"/>
        <end position="384"/>
    </location>
</feature>
<organism evidence="13">
    <name type="scientific">Trypanosoma brucei</name>
    <dbReference type="NCBI Taxonomy" id="5691"/>
    <lineage>
        <taxon>Eukaryota</taxon>
        <taxon>Discoba</taxon>
        <taxon>Euglenozoa</taxon>
        <taxon>Kinetoplastea</taxon>
        <taxon>Metakinetoplastina</taxon>
        <taxon>Trypanosomatida</taxon>
        <taxon>Trypanosomatidae</taxon>
        <taxon>Trypanosoma</taxon>
    </lineage>
</organism>
<dbReference type="GO" id="GO:0098552">
    <property type="term" value="C:side of membrane"/>
    <property type="evidence" value="ECO:0007669"/>
    <property type="project" value="UniProtKB-KW"/>
</dbReference>
<protein>
    <submittedName>
        <fullName evidence="13">Variant surface glycoprotein 480</fullName>
    </submittedName>
</protein>
<evidence type="ECO:0000313" key="13">
    <source>
        <dbReference type="EMBL" id="AGH61044.1"/>
    </source>
</evidence>
<evidence type="ECO:0000256" key="2">
    <source>
        <dbReference type="ARBA" id="ARBA00004609"/>
    </source>
</evidence>
<evidence type="ECO:0000256" key="6">
    <source>
        <dbReference type="ARBA" id="ARBA00023136"/>
    </source>
</evidence>
<feature type="region of interest" description="Disordered" evidence="9">
    <location>
        <begin position="417"/>
        <end position="444"/>
    </location>
</feature>
<feature type="domain" description="Trypanosome variant surface glycoprotein C-terminal" evidence="11">
    <location>
        <begin position="384"/>
        <end position="447"/>
    </location>
</feature>
<feature type="signal peptide" evidence="10">
    <location>
        <begin position="1"/>
        <end position="16"/>
    </location>
</feature>
<evidence type="ECO:0000259" key="12">
    <source>
        <dbReference type="Pfam" id="PF13206"/>
    </source>
</evidence>
<dbReference type="GO" id="GO:0005886">
    <property type="term" value="C:plasma membrane"/>
    <property type="evidence" value="ECO:0007669"/>
    <property type="project" value="UniProtKB-SubCell"/>
</dbReference>
<proteinExistence type="predicted"/>
<evidence type="ECO:0000256" key="4">
    <source>
        <dbReference type="ARBA" id="ARBA00022622"/>
    </source>
</evidence>
<keyword evidence="8" id="KW-0449">Lipoprotein</keyword>
<evidence type="ECO:0000256" key="5">
    <source>
        <dbReference type="ARBA" id="ARBA00022729"/>
    </source>
</evidence>
<sequence length="502" mass="53563">MLALLFLALIVSTCPAEPAANDVALDFNALCELIGIARAKDKIPKLTLGSKITNEKEFIFALNMSVSSDTFFKQKFDRPDAPAGESPQWKKNKETWNRLQKVINDQTTDEFRRVIERPPDTEEREIAATLINQTAAAAEALTEGEVNGPTDKEIQDLSQGAVSGKGGAAPVDDTKTFGTVARSCGGNGADNTGQGKSLANDKLCLCSHDSSNAGFKGCAGFGPTTPITYNGADGDINRLATVTAKCKINQTAQVTASRIAAALTNFKALLGRHPETADLSSMRLGKGHAGNTCDGGGAGGCILYKGLGPNGIHDIPWLKKLEGAQHLLLLRDQAIREERAVLDGITTLRMTAEQLHKRALLSKKRPAGTPSKEPETKNQQITDCEQHKNNKTECENAGKCKCGGENETKGECKAKAGTETPAAGTEGAAGEKTTEKCKGKSQTGCKDGCKWEGEGDNKKCVVDKDYKPKQEEEIKDGKTTNTTGSNSVLTKAPLLLPFLLLW</sequence>
<dbReference type="Pfam" id="PF13206">
    <property type="entry name" value="VSG_B"/>
    <property type="match status" value="1"/>
</dbReference>
<evidence type="ECO:0000256" key="10">
    <source>
        <dbReference type="SAM" id="SignalP"/>
    </source>
</evidence>
<dbReference type="Gene3D" id="4.10.110.20">
    <property type="entry name" value="Variant surface glycoprotein MITAT 1.2, VSG 221, C-terminal domain"/>
    <property type="match status" value="1"/>
</dbReference>
<evidence type="ECO:0000259" key="11">
    <source>
        <dbReference type="Pfam" id="PF10659"/>
    </source>
</evidence>